<reference evidence="3" key="1">
    <citation type="journal article" date="2019" name="Int. J. Syst. Evol. Microbiol.">
        <title>The Global Catalogue of Microorganisms (GCM) 10K type strain sequencing project: providing services to taxonomists for standard genome sequencing and annotation.</title>
        <authorList>
            <consortium name="The Broad Institute Genomics Platform"/>
            <consortium name="The Broad Institute Genome Sequencing Center for Infectious Disease"/>
            <person name="Wu L."/>
            <person name="Ma J."/>
        </authorList>
    </citation>
    <scope>NUCLEOTIDE SEQUENCE [LARGE SCALE GENOMIC DNA]</scope>
    <source>
        <strain evidence="3">KCTC 23984</strain>
    </source>
</reference>
<protein>
    <submittedName>
        <fullName evidence="2">WD40/YVTN/BNR-like repeat-containing protein</fullName>
    </submittedName>
</protein>
<name>A0ABW6BZP5_9BACT</name>
<keyword evidence="1" id="KW-0732">Signal</keyword>
<keyword evidence="3" id="KW-1185">Reference proteome</keyword>
<dbReference type="SUPFAM" id="SSF110296">
    <property type="entry name" value="Oligoxyloglucan reducing end-specific cellobiohydrolase"/>
    <property type="match status" value="1"/>
</dbReference>
<evidence type="ECO:0000313" key="3">
    <source>
        <dbReference type="Proteomes" id="UP001597641"/>
    </source>
</evidence>
<dbReference type="InterPro" id="IPR015943">
    <property type="entry name" value="WD40/YVTN_repeat-like_dom_sf"/>
</dbReference>
<dbReference type="RefSeq" id="WP_377489602.1">
    <property type="nucleotide sequence ID" value="NZ_JBHUOX010000023.1"/>
</dbReference>
<dbReference type="Proteomes" id="UP001597641">
    <property type="component" value="Unassembled WGS sequence"/>
</dbReference>
<gene>
    <name evidence="2" type="ORF">ACFS7Z_21885</name>
</gene>
<proteinExistence type="predicted"/>
<dbReference type="EMBL" id="JBHUOX010000023">
    <property type="protein sequence ID" value="MFD3003031.1"/>
    <property type="molecule type" value="Genomic_DNA"/>
</dbReference>
<feature type="signal peptide" evidence="1">
    <location>
        <begin position="1"/>
        <end position="21"/>
    </location>
</feature>
<evidence type="ECO:0000313" key="2">
    <source>
        <dbReference type="EMBL" id="MFD3003031.1"/>
    </source>
</evidence>
<comment type="caution">
    <text evidence="2">The sequence shown here is derived from an EMBL/GenBank/DDBJ whole genome shotgun (WGS) entry which is preliminary data.</text>
</comment>
<sequence>MKRIAKLYSLLLLLLALQSCESDDDITPQVQWEKIEFADQGPIYSIHGSLEDGLLLGTLRGVIKVTDNGKTSKEVLRVDTPITNLIKDGDVITAVTNIKNYSSRDGGETWHDSDKTYSPFHNREVYDSKGIIYHHVALNNGELGTPSLIMRSSDRGTNWENIFPHKRNVYSMYLDNTDRLYLGTSGSEWDGQSFTAISNAAVLYYMKK</sequence>
<feature type="chain" id="PRO_5045694692" evidence="1">
    <location>
        <begin position="22"/>
        <end position="208"/>
    </location>
</feature>
<dbReference type="Gene3D" id="2.130.10.10">
    <property type="entry name" value="YVTN repeat-like/Quinoprotein amine dehydrogenase"/>
    <property type="match status" value="1"/>
</dbReference>
<evidence type="ECO:0000256" key="1">
    <source>
        <dbReference type="SAM" id="SignalP"/>
    </source>
</evidence>
<accession>A0ABW6BZP5</accession>
<organism evidence="2 3">
    <name type="scientific">Pontibacter toksunensis</name>
    <dbReference type="NCBI Taxonomy" id="1332631"/>
    <lineage>
        <taxon>Bacteria</taxon>
        <taxon>Pseudomonadati</taxon>
        <taxon>Bacteroidota</taxon>
        <taxon>Cytophagia</taxon>
        <taxon>Cytophagales</taxon>
        <taxon>Hymenobacteraceae</taxon>
        <taxon>Pontibacter</taxon>
    </lineage>
</organism>
<dbReference type="PROSITE" id="PS51257">
    <property type="entry name" value="PROKAR_LIPOPROTEIN"/>
    <property type="match status" value="1"/>
</dbReference>